<dbReference type="Gene3D" id="3.40.190.290">
    <property type="match status" value="1"/>
</dbReference>
<evidence type="ECO:0000313" key="8">
    <source>
        <dbReference type="Proteomes" id="UP001165587"/>
    </source>
</evidence>
<name>A0AA41XIP3_9MICO</name>
<evidence type="ECO:0000256" key="5">
    <source>
        <dbReference type="SAM" id="MobiDB-lite"/>
    </source>
</evidence>
<reference evidence="7" key="1">
    <citation type="submission" date="2022-08" db="EMBL/GenBank/DDBJ databases">
        <authorList>
            <person name="Deng Y."/>
            <person name="Han X.-F."/>
            <person name="Zhang Y.-Q."/>
        </authorList>
    </citation>
    <scope>NUCLEOTIDE SEQUENCE</scope>
    <source>
        <strain evidence="7">CPCC 203407</strain>
    </source>
</reference>
<sequence>MASIVSRLLDGRVRMRHFVLVQAVAEHGTLSGAAAELGVTQPYVTRSLQELEAAIGTVLFDRGPRGVTPTPQGQIFVEYAAAVLNTMRQAGERLDDFALGASTGLVRVGVNLATVHMLLPEAILRFKETASWVTISLVEEYQNALRAMLSRNELDMLVGRIPTERSSENQYLRLYEDPLVLAVRKEHPMLGRDVGVPDLMDLPWIVPGYSSVFRSEIDGLFLVHGLSQPRNLIESSTITATRPILRRIDAVAVLPRSLVLADPALAPLSVTVDTVPREIGITIRGGAVEDPVLTDFIACVVTVARELSEQPQLSSDRNPADAAETSPKQS</sequence>
<evidence type="ECO:0000313" key="7">
    <source>
        <dbReference type="EMBL" id="MCS5726700.1"/>
    </source>
</evidence>
<dbReference type="GO" id="GO:0003677">
    <property type="term" value="F:DNA binding"/>
    <property type="evidence" value="ECO:0007669"/>
    <property type="project" value="UniProtKB-KW"/>
</dbReference>
<accession>A0AA41XIP3</accession>
<dbReference type="PANTHER" id="PTHR30419:SF8">
    <property type="entry name" value="NITROGEN ASSIMILATION TRANSCRIPTIONAL ACTIVATOR-RELATED"/>
    <property type="match status" value="1"/>
</dbReference>
<dbReference type="EMBL" id="JANLCK010000006">
    <property type="protein sequence ID" value="MCS5726700.1"/>
    <property type="molecule type" value="Genomic_DNA"/>
</dbReference>
<comment type="similarity">
    <text evidence="1">Belongs to the LysR transcriptional regulatory family.</text>
</comment>
<comment type="caution">
    <text evidence="7">The sequence shown here is derived from an EMBL/GenBank/DDBJ whole genome shotgun (WGS) entry which is preliminary data.</text>
</comment>
<dbReference type="InterPro" id="IPR050950">
    <property type="entry name" value="HTH-type_LysR_regulators"/>
</dbReference>
<keyword evidence="3" id="KW-0238">DNA-binding</keyword>
<dbReference type="PANTHER" id="PTHR30419">
    <property type="entry name" value="HTH-TYPE TRANSCRIPTIONAL REGULATOR YBHD"/>
    <property type="match status" value="1"/>
</dbReference>
<dbReference type="Gene3D" id="1.10.10.10">
    <property type="entry name" value="Winged helix-like DNA-binding domain superfamily/Winged helix DNA-binding domain"/>
    <property type="match status" value="1"/>
</dbReference>
<dbReference type="Pfam" id="PF03466">
    <property type="entry name" value="LysR_substrate"/>
    <property type="match status" value="1"/>
</dbReference>
<keyword evidence="2" id="KW-0805">Transcription regulation</keyword>
<dbReference type="GO" id="GO:0003700">
    <property type="term" value="F:DNA-binding transcription factor activity"/>
    <property type="evidence" value="ECO:0007669"/>
    <property type="project" value="InterPro"/>
</dbReference>
<dbReference type="InterPro" id="IPR000847">
    <property type="entry name" value="LysR_HTH_N"/>
</dbReference>
<evidence type="ECO:0000256" key="3">
    <source>
        <dbReference type="ARBA" id="ARBA00023125"/>
    </source>
</evidence>
<keyword evidence="4" id="KW-0804">Transcription</keyword>
<dbReference type="AlphaFoldDB" id="A0AA41XIP3"/>
<dbReference type="Proteomes" id="UP001165587">
    <property type="component" value="Unassembled WGS sequence"/>
</dbReference>
<proteinExistence type="inferred from homology"/>
<evidence type="ECO:0000256" key="2">
    <source>
        <dbReference type="ARBA" id="ARBA00023015"/>
    </source>
</evidence>
<dbReference type="InterPro" id="IPR036390">
    <property type="entry name" value="WH_DNA-bd_sf"/>
</dbReference>
<dbReference type="InterPro" id="IPR005119">
    <property type="entry name" value="LysR_subst-bd"/>
</dbReference>
<evidence type="ECO:0000256" key="4">
    <source>
        <dbReference type="ARBA" id="ARBA00023163"/>
    </source>
</evidence>
<protein>
    <submittedName>
        <fullName evidence="7">LysR family transcriptional regulator</fullName>
    </submittedName>
</protein>
<keyword evidence="8" id="KW-1185">Reference proteome</keyword>
<feature type="region of interest" description="Disordered" evidence="5">
    <location>
        <begin position="309"/>
        <end position="330"/>
    </location>
</feature>
<dbReference type="SUPFAM" id="SSF53850">
    <property type="entry name" value="Periplasmic binding protein-like II"/>
    <property type="match status" value="1"/>
</dbReference>
<organism evidence="7 8">
    <name type="scientific">Herbiconiux oxytropis</name>
    <dbReference type="NCBI Taxonomy" id="2970915"/>
    <lineage>
        <taxon>Bacteria</taxon>
        <taxon>Bacillati</taxon>
        <taxon>Actinomycetota</taxon>
        <taxon>Actinomycetes</taxon>
        <taxon>Micrococcales</taxon>
        <taxon>Microbacteriaceae</taxon>
        <taxon>Herbiconiux</taxon>
    </lineage>
</organism>
<dbReference type="PRINTS" id="PR00039">
    <property type="entry name" value="HTHLYSR"/>
</dbReference>
<evidence type="ECO:0000256" key="1">
    <source>
        <dbReference type="ARBA" id="ARBA00009437"/>
    </source>
</evidence>
<feature type="domain" description="HTH lysR-type" evidence="6">
    <location>
        <begin position="13"/>
        <end position="70"/>
    </location>
</feature>
<dbReference type="SUPFAM" id="SSF46785">
    <property type="entry name" value="Winged helix' DNA-binding domain"/>
    <property type="match status" value="1"/>
</dbReference>
<dbReference type="Pfam" id="PF00126">
    <property type="entry name" value="HTH_1"/>
    <property type="match status" value="1"/>
</dbReference>
<dbReference type="InterPro" id="IPR036388">
    <property type="entry name" value="WH-like_DNA-bd_sf"/>
</dbReference>
<evidence type="ECO:0000259" key="6">
    <source>
        <dbReference type="PROSITE" id="PS50931"/>
    </source>
</evidence>
<dbReference type="PROSITE" id="PS50931">
    <property type="entry name" value="HTH_LYSR"/>
    <property type="match status" value="1"/>
</dbReference>
<dbReference type="RefSeq" id="WP_259529391.1">
    <property type="nucleotide sequence ID" value="NZ_JANLCK010000006.1"/>
</dbReference>
<dbReference type="GO" id="GO:0005829">
    <property type="term" value="C:cytosol"/>
    <property type="evidence" value="ECO:0007669"/>
    <property type="project" value="TreeGrafter"/>
</dbReference>
<gene>
    <name evidence="7" type="ORF">N1028_12430</name>
</gene>